<gene>
    <name evidence="1" type="ORF">DAT39_006845</name>
</gene>
<organism evidence="1 2">
    <name type="scientific">Clarias magur</name>
    <name type="common">Asian catfish</name>
    <name type="synonym">Macropteronotus magur</name>
    <dbReference type="NCBI Taxonomy" id="1594786"/>
    <lineage>
        <taxon>Eukaryota</taxon>
        <taxon>Metazoa</taxon>
        <taxon>Chordata</taxon>
        <taxon>Craniata</taxon>
        <taxon>Vertebrata</taxon>
        <taxon>Euteleostomi</taxon>
        <taxon>Actinopterygii</taxon>
        <taxon>Neopterygii</taxon>
        <taxon>Teleostei</taxon>
        <taxon>Ostariophysi</taxon>
        <taxon>Siluriformes</taxon>
        <taxon>Clariidae</taxon>
        <taxon>Clarias</taxon>
    </lineage>
</organism>
<dbReference type="EMBL" id="QNUK01000072">
    <property type="protein sequence ID" value="KAF5903479.1"/>
    <property type="molecule type" value="Genomic_DNA"/>
</dbReference>
<sequence>MPFGVSQISLIELTAQGWTICSPGAWNKQMSCHKESFQAFLNTDTTMAWHKTTHSKLCTKVWSHEVTLLRCHSTLNSCSNVISCHHPCALTHHSHS</sequence>
<reference evidence="1" key="1">
    <citation type="submission" date="2020-07" db="EMBL/GenBank/DDBJ databases">
        <title>Clarias magur genome sequencing, assembly and annotation.</title>
        <authorList>
            <person name="Kushwaha B."/>
            <person name="Kumar R."/>
            <person name="Das P."/>
            <person name="Joshi C.G."/>
            <person name="Kumar D."/>
            <person name="Nagpure N.S."/>
            <person name="Pandey M."/>
            <person name="Agarwal S."/>
            <person name="Srivastava S."/>
            <person name="Singh M."/>
            <person name="Sahoo L."/>
            <person name="Jayasankar P."/>
            <person name="Meher P.K."/>
            <person name="Koringa P.G."/>
            <person name="Iquebal M.A."/>
            <person name="Das S.P."/>
            <person name="Bit A."/>
            <person name="Patnaik S."/>
            <person name="Patel N."/>
            <person name="Shah T.M."/>
            <person name="Hinsu A."/>
            <person name="Jena J.K."/>
        </authorList>
    </citation>
    <scope>NUCLEOTIDE SEQUENCE</scope>
    <source>
        <strain evidence="1">CIFAMagur01</strain>
        <tissue evidence="1">Testis</tissue>
    </source>
</reference>
<comment type="caution">
    <text evidence="1">The sequence shown here is derived from an EMBL/GenBank/DDBJ whole genome shotgun (WGS) entry which is preliminary data.</text>
</comment>
<dbReference type="AlphaFoldDB" id="A0A8J4X6E9"/>
<evidence type="ECO:0000313" key="1">
    <source>
        <dbReference type="EMBL" id="KAF5903479.1"/>
    </source>
</evidence>
<name>A0A8J4X6E9_CLAMG</name>
<protein>
    <submittedName>
        <fullName evidence="1">Uncharacterized protein</fullName>
    </submittedName>
</protein>
<proteinExistence type="predicted"/>
<keyword evidence="2" id="KW-1185">Reference proteome</keyword>
<evidence type="ECO:0000313" key="2">
    <source>
        <dbReference type="Proteomes" id="UP000727407"/>
    </source>
</evidence>
<dbReference type="Proteomes" id="UP000727407">
    <property type="component" value="Unassembled WGS sequence"/>
</dbReference>
<accession>A0A8J4X6E9</accession>